<dbReference type="Proteomes" id="UP000472573">
    <property type="component" value="Unassembled WGS sequence"/>
</dbReference>
<evidence type="ECO:0000313" key="3">
    <source>
        <dbReference type="Proteomes" id="UP000472573"/>
    </source>
</evidence>
<keyword evidence="3" id="KW-1185">Reference proteome</keyword>
<dbReference type="EMBL" id="JADOFV010000001">
    <property type="protein sequence ID" value="MBF7126417.1"/>
    <property type="molecule type" value="Genomic_DNA"/>
</dbReference>
<reference evidence="1" key="2">
    <citation type="submission" date="2019-12" db="EMBL/GenBank/DDBJ databases">
        <title>SpeciesPrimer: A bioinformatics pipeline dedicated to the design of qPCR primers for the quantification of bacterial species.</title>
        <authorList>
            <person name="Dreier M."/>
            <person name="Berthoud H."/>
            <person name="Shani N."/>
            <person name="Wechsler D."/>
            <person name="Junier P."/>
        </authorList>
    </citation>
    <scope>NUCLEOTIDE SEQUENCE</scope>
    <source>
        <strain evidence="1">FAM13073</strain>
    </source>
</reference>
<comment type="caution">
    <text evidence="2">The sequence shown here is derived from an EMBL/GenBank/DDBJ whole genome shotgun (WGS) entry which is preliminary data.</text>
</comment>
<accession>A0A6L5A3M0</accession>
<evidence type="ECO:0000313" key="2">
    <source>
        <dbReference type="EMBL" id="MBF7126417.1"/>
    </source>
</evidence>
<name>A0A6L5A3M0_PEDPE</name>
<reference evidence="1" key="1">
    <citation type="submission" date="2019-10" db="EMBL/GenBank/DDBJ databases">
        <authorList>
            <person name="Irmler S."/>
            <person name="Berthoud H."/>
            <person name="Roetschi A."/>
            <person name="Arias E."/>
            <person name="Shani N."/>
            <person name="Wuethrich D."/>
            <person name="Bruggmann R."/>
        </authorList>
    </citation>
    <scope>NUCLEOTIDE SEQUENCE</scope>
    <source>
        <strain evidence="1">FAM13073</strain>
    </source>
</reference>
<dbReference type="RefSeq" id="WP_159251264.1">
    <property type="nucleotide sequence ID" value="NZ_JADOFS010000001.1"/>
</dbReference>
<evidence type="ECO:0000313" key="4">
    <source>
        <dbReference type="Proteomes" id="UP000743107"/>
    </source>
</evidence>
<protein>
    <submittedName>
        <fullName evidence="2">N-acetylmuramoyl-L-alanine amidase</fullName>
    </submittedName>
</protein>
<organism evidence="2 4">
    <name type="scientific">Pediococcus pentosaceus</name>
    <dbReference type="NCBI Taxonomy" id="1255"/>
    <lineage>
        <taxon>Bacteria</taxon>
        <taxon>Bacillati</taxon>
        <taxon>Bacillota</taxon>
        <taxon>Bacilli</taxon>
        <taxon>Lactobacillales</taxon>
        <taxon>Lactobacillaceae</taxon>
        <taxon>Pediococcus</taxon>
    </lineage>
</organism>
<reference evidence="3" key="3">
    <citation type="submission" date="2020-03" db="EMBL/GenBank/DDBJ databases">
        <title>SpeciesPrimer: A bioinformatics pipeline dedicated to the design of qPCR primers for the quantification of bacterial species.</title>
        <authorList>
            <person name="Dreier M."/>
            <person name="Berthoud H."/>
            <person name="Shani N."/>
            <person name="Wechsler D."/>
            <person name="Junier P."/>
        </authorList>
    </citation>
    <scope>NUCLEOTIDE SEQUENCE [LARGE SCALE GENOMIC DNA]</scope>
    <source>
        <strain evidence="3">FAM13073</strain>
    </source>
</reference>
<sequence length="123" mass="14067">MYVIENTANGRYYRKLGAETHQYTDIGHATPFGKWKKAKQKADILHAAISPIGEQINFEVKQHKFYVLKNQNDKGYMNQVSWNAPKEEAKMFASEEDAKREANDLATAMARVGVELSFKVEEI</sequence>
<dbReference type="AlphaFoldDB" id="A0A6L5A3M0"/>
<dbReference type="Proteomes" id="UP000743107">
    <property type="component" value="Unassembled WGS sequence"/>
</dbReference>
<dbReference type="EMBL" id="WENB01000001">
    <property type="protein sequence ID" value="KAF0415118.1"/>
    <property type="molecule type" value="Genomic_DNA"/>
</dbReference>
<evidence type="ECO:0000313" key="1">
    <source>
        <dbReference type="EMBL" id="KAF0415118.1"/>
    </source>
</evidence>
<proteinExistence type="predicted"/>
<reference evidence="2" key="4">
    <citation type="submission" date="2020-11" db="EMBL/GenBank/DDBJ databases">
        <title>Antibiotic susceptibility profiles of Pediococcus pentosaceus from various origins and their implications for the safety assessment of strains with food-technology applications.</title>
        <authorList>
            <person name="Shani N."/>
            <person name="Oberhaensli S."/>
            <person name="Arias E."/>
        </authorList>
    </citation>
    <scope>NUCLEOTIDE SEQUENCE</scope>
    <source>
        <strain evidence="2">FAM 19164</strain>
    </source>
</reference>
<gene>
    <name evidence="1" type="ORF">GBO79_02015</name>
    <name evidence="2" type="ORF">ITQ97_01010</name>
</gene>